<keyword evidence="3" id="KW-0472">Membrane</keyword>
<reference evidence="4 5" key="1">
    <citation type="submission" date="2019-06" db="EMBL/GenBank/DDBJ databases">
        <title>Description of Kitasatospora acidophila sp. nov. isolated from pine grove soil, and reclassification of Streptomyces novaecaesareae to Kitasatospora novaeceasareae comb. nov.</title>
        <authorList>
            <person name="Kim M.J."/>
        </authorList>
    </citation>
    <scope>NUCLEOTIDE SEQUENCE [LARGE SCALE GENOMIC DNA]</scope>
    <source>
        <strain evidence="4 5">MMS16-CNU292</strain>
    </source>
</reference>
<evidence type="ECO:0000256" key="2">
    <source>
        <dbReference type="SAM" id="MobiDB-lite"/>
    </source>
</evidence>
<dbReference type="PANTHER" id="PTHR30344">
    <property type="entry name" value="6-PHOSPHOGLUCONOLACTONASE-RELATED"/>
    <property type="match status" value="1"/>
</dbReference>
<organism evidence="4 5">
    <name type="scientific">Kitasatospora acidiphila</name>
    <dbReference type="NCBI Taxonomy" id="2567942"/>
    <lineage>
        <taxon>Bacteria</taxon>
        <taxon>Bacillati</taxon>
        <taxon>Actinomycetota</taxon>
        <taxon>Actinomycetes</taxon>
        <taxon>Kitasatosporales</taxon>
        <taxon>Streptomycetaceae</taxon>
        <taxon>Kitasatospora</taxon>
    </lineage>
</organism>
<keyword evidence="5" id="KW-1185">Reference proteome</keyword>
<gene>
    <name evidence="4" type="ORF">E6W39_02725</name>
</gene>
<dbReference type="EMBL" id="VIGB01000003">
    <property type="protein sequence ID" value="TQF01348.1"/>
    <property type="molecule type" value="Genomic_DNA"/>
</dbReference>
<evidence type="ECO:0000256" key="1">
    <source>
        <dbReference type="ARBA" id="ARBA00005564"/>
    </source>
</evidence>
<dbReference type="AlphaFoldDB" id="A0A540VX61"/>
<protein>
    <submittedName>
        <fullName evidence="4">Lactonase family protein</fullName>
    </submittedName>
</protein>
<evidence type="ECO:0000313" key="4">
    <source>
        <dbReference type="EMBL" id="TQF01348.1"/>
    </source>
</evidence>
<feature type="region of interest" description="Disordered" evidence="2">
    <location>
        <begin position="18"/>
        <end position="42"/>
    </location>
</feature>
<dbReference type="InterPro" id="IPR011044">
    <property type="entry name" value="Quino_amine_DH_bsu"/>
</dbReference>
<keyword evidence="3" id="KW-1133">Transmembrane helix</keyword>
<keyword evidence="3" id="KW-0812">Transmembrane</keyword>
<dbReference type="PROSITE" id="PS51318">
    <property type="entry name" value="TAT"/>
    <property type="match status" value="1"/>
</dbReference>
<proteinExistence type="inferred from homology"/>
<sequence length="433" mass="44548">MDRHITYPVGTAALPFQSHERAGGLPTAGPRHSLRAGRFHRSPKEQQIVRRILLTGVAAATALAAAAVCAPAATASATAAARADDGRPHAHHAVFAQTNNPAGNQVVAYHRADDGRLTQTAVYDTGGLGGVLQGSVADHLASQGSLTYDPEHALLYAVNAGSNTVSVFTVDGDRLKLVEQVESCGTFPVSVAVHGDVVYVLNALNRGSIQGYRVVDGHLKRKTHWNRALGLDPNAKPQFTNTPGQVGFLADGSQLVVTTKANGNAIDVFALDSSGAPADSPTVTTVPGAVPFGFVPNGRHGLFLTEAGPNVLATFRVRADGRAAEKASVATGQSATCWVVAVGDLLFVSNAGSSTLTGIRTADHGRQLTLLGNTPTDPGTTDAAVSSDGHHLYVQTGVNGIIDEFTVNDDGSLTPIGSQTVPGGVGGEGIVAF</sequence>
<feature type="transmembrane region" description="Helical" evidence="3">
    <location>
        <begin position="48"/>
        <end position="68"/>
    </location>
</feature>
<dbReference type="SUPFAM" id="SSF50969">
    <property type="entry name" value="YVTN repeat-like/Quinoprotein amine dehydrogenase"/>
    <property type="match status" value="1"/>
</dbReference>
<accession>A0A540VX61</accession>
<dbReference type="PANTHER" id="PTHR30344:SF1">
    <property type="entry name" value="6-PHOSPHOGLUCONOLACTONASE"/>
    <property type="match status" value="1"/>
</dbReference>
<comment type="caution">
    <text evidence="4">The sequence shown here is derived from an EMBL/GenBank/DDBJ whole genome shotgun (WGS) entry which is preliminary data.</text>
</comment>
<dbReference type="InterPro" id="IPR050282">
    <property type="entry name" value="Cycloisomerase_2"/>
</dbReference>
<dbReference type="InterPro" id="IPR006311">
    <property type="entry name" value="TAT_signal"/>
</dbReference>
<evidence type="ECO:0000256" key="3">
    <source>
        <dbReference type="SAM" id="Phobius"/>
    </source>
</evidence>
<evidence type="ECO:0000313" key="5">
    <source>
        <dbReference type="Proteomes" id="UP000319103"/>
    </source>
</evidence>
<comment type="similarity">
    <text evidence="1">Belongs to the cycloisomerase 2 family.</text>
</comment>
<dbReference type="Pfam" id="PF10282">
    <property type="entry name" value="Lactonase"/>
    <property type="match status" value="1"/>
</dbReference>
<dbReference type="Proteomes" id="UP000319103">
    <property type="component" value="Unassembled WGS sequence"/>
</dbReference>
<feature type="compositionally biased region" description="Basic residues" evidence="2">
    <location>
        <begin position="32"/>
        <end position="41"/>
    </location>
</feature>
<dbReference type="InterPro" id="IPR019405">
    <property type="entry name" value="Lactonase_7-beta_prop"/>
</dbReference>
<dbReference type="GO" id="GO:0017057">
    <property type="term" value="F:6-phosphogluconolactonase activity"/>
    <property type="evidence" value="ECO:0007669"/>
    <property type="project" value="TreeGrafter"/>
</dbReference>
<dbReference type="OrthoDB" id="9790815at2"/>
<dbReference type="Gene3D" id="2.130.10.10">
    <property type="entry name" value="YVTN repeat-like/Quinoprotein amine dehydrogenase"/>
    <property type="match status" value="2"/>
</dbReference>
<dbReference type="InterPro" id="IPR015943">
    <property type="entry name" value="WD40/YVTN_repeat-like_dom_sf"/>
</dbReference>
<name>A0A540VX61_9ACTN</name>